<dbReference type="InterPro" id="IPR003879">
    <property type="entry name" value="Butyrophylin_SPRY"/>
</dbReference>
<dbReference type="PROSITE" id="PS50188">
    <property type="entry name" value="B302_SPRY"/>
    <property type="match status" value="1"/>
</dbReference>
<dbReference type="Pfam" id="PF00622">
    <property type="entry name" value="SPRY"/>
    <property type="match status" value="1"/>
</dbReference>
<reference evidence="2 3" key="1">
    <citation type="submission" date="2019-09" db="EMBL/GenBank/DDBJ databases">
        <title>Bird 10,000 Genomes (B10K) Project - Family phase.</title>
        <authorList>
            <person name="Zhang G."/>
        </authorList>
    </citation>
    <scope>NUCLEOTIDE SEQUENCE [LARGE SCALE GENOMIC DNA]</scope>
    <source>
        <strain evidence="2">B10K-DU-002-11</strain>
        <tissue evidence="2">Muscle</tissue>
    </source>
</reference>
<dbReference type="Gene3D" id="2.60.120.920">
    <property type="match status" value="1"/>
</dbReference>
<protein>
    <submittedName>
        <fullName evidence="2">TRIM7 ligase</fullName>
    </submittedName>
</protein>
<sequence length="104" mass="11905">ELGVVHEEIRNTLRNNMMNSFQKENLLSLQFSQGKYILTGEESLKNCKPCSVVGVFLDQEFDRLSFFDVEEKHLLKSLSLEFSGNLYPFFSPGSDGKWLGVRPV</sequence>
<dbReference type="InterPro" id="IPR013320">
    <property type="entry name" value="ConA-like_dom_sf"/>
</dbReference>
<name>A0A7L1TAB6_ARAGA</name>
<evidence type="ECO:0000313" key="3">
    <source>
        <dbReference type="Proteomes" id="UP000567570"/>
    </source>
</evidence>
<dbReference type="InterPro" id="IPR003877">
    <property type="entry name" value="SPRY_dom"/>
</dbReference>
<dbReference type="AlphaFoldDB" id="A0A7L1TAB6"/>
<gene>
    <name evidence="2" type="primary">Trim7_2</name>
    <name evidence="2" type="ORF">ARAGUA_R15719</name>
</gene>
<feature type="domain" description="B30.2/SPRY" evidence="1">
    <location>
        <begin position="1"/>
        <end position="104"/>
    </location>
</feature>
<dbReference type="GO" id="GO:0016874">
    <property type="term" value="F:ligase activity"/>
    <property type="evidence" value="ECO:0007669"/>
    <property type="project" value="UniProtKB-KW"/>
</dbReference>
<dbReference type="InterPro" id="IPR001870">
    <property type="entry name" value="B30.2/SPRY"/>
</dbReference>
<proteinExistence type="predicted"/>
<keyword evidence="2" id="KW-0436">Ligase</keyword>
<evidence type="ECO:0000259" key="1">
    <source>
        <dbReference type="PROSITE" id="PS50188"/>
    </source>
</evidence>
<dbReference type="Proteomes" id="UP000567570">
    <property type="component" value="Unassembled WGS sequence"/>
</dbReference>
<keyword evidence="3" id="KW-1185">Reference proteome</keyword>
<dbReference type="EMBL" id="VXBL01006115">
    <property type="protein sequence ID" value="NXO55288.1"/>
    <property type="molecule type" value="Genomic_DNA"/>
</dbReference>
<comment type="caution">
    <text evidence="2">The sequence shown here is derived from an EMBL/GenBank/DDBJ whole genome shotgun (WGS) entry which is preliminary data.</text>
</comment>
<evidence type="ECO:0000313" key="2">
    <source>
        <dbReference type="EMBL" id="NXO55288.1"/>
    </source>
</evidence>
<dbReference type="PRINTS" id="PR01407">
    <property type="entry name" value="BUTYPHLNCDUF"/>
</dbReference>
<dbReference type="InterPro" id="IPR043136">
    <property type="entry name" value="B30.2/SPRY_sf"/>
</dbReference>
<feature type="non-terminal residue" evidence="2">
    <location>
        <position position="104"/>
    </location>
</feature>
<organism evidence="2 3">
    <name type="scientific">Aramus guarauna</name>
    <name type="common">Limpkin</name>
    <name type="synonym">Scolopax guarauna</name>
    <dbReference type="NCBI Taxonomy" id="54356"/>
    <lineage>
        <taxon>Eukaryota</taxon>
        <taxon>Metazoa</taxon>
        <taxon>Chordata</taxon>
        <taxon>Craniata</taxon>
        <taxon>Vertebrata</taxon>
        <taxon>Euteleostomi</taxon>
        <taxon>Archelosauria</taxon>
        <taxon>Archosauria</taxon>
        <taxon>Dinosauria</taxon>
        <taxon>Saurischia</taxon>
        <taxon>Theropoda</taxon>
        <taxon>Coelurosauria</taxon>
        <taxon>Aves</taxon>
        <taxon>Neognathae</taxon>
        <taxon>Neoaves</taxon>
        <taxon>Gruiformes</taxon>
        <taxon>Aramidae</taxon>
        <taxon>Aramus</taxon>
    </lineage>
</organism>
<dbReference type="SUPFAM" id="SSF49899">
    <property type="entry name" value="Concanavalin A-like lectins/glucanases"/>
    <property type="match status" value="1"/>
</dbReference>
<accession>A0A7L1TAB6</accession>
<feature type="non-terminal residue" evidence="2">
    <location>
        <position position="1"/>
    </location>
</feature>